<dbReference type="InterPro" id="IPR006195">
    <property type="entry name" value="aa-tRNA-synth_II"/>
</dbReference>
<keyword evidence="15" id="KW-0175">Coiled coil</keyword>
<feature type="binding site" evidence="12 14">
    <location>
        <begin position="262"/>
        <end position="264"/>
    </location>
    <ligand>
        <name>ATP</name>
        <dbReference type="ChEBI" id="CHEBI:30616"/>
    </ligand>
</feature>
<comment type="domain">
    <text evidence="12">Consists of two distinct domains, a catalytic core and a N-terminal extension that is involved in tRNA binding.</text>
</comment>
<dbReference type="Pfam" id="PF00587">
    <property type="entry name" value="tRNA-synt_2b"/>
    <property type="match status" value="1"/>
</dbReference>
<sequence>MLDIKWIRENPEALDEALAKRGAEPLARSLIALDEKRRSAVQKVQDLQSRRNAASKEIGAAMAQKNSELAEKLKAEVADMKVLLPAAEEEDRQLTAELNDALARVANVPLDDVPVGKDEHDNVIARTVGEKPRWNHTPKEHFEIGEALGYMDFERAAKLSGSRFTVLTGPLARLERALGQFMIDLHTTEHGYSEVSSPLMVRDEAVYGTAQLPKFAEDLFRTTDGRWLIPTAEVTLTNLVAGEILEQEKLPMRFTALTPSFRSEAGSAGRDTRGMLRQHQFWKCELVSITDAESSMAEHERMTACAEEVLKRLGLHFRTMTLCTGDMGFGARKTYDIEVWLPGQNTYREISSCSVCGDFQARRMNARYRGKDDKSTKFVHTLNGSGTAVGRCLIAVLENYLNEDGSVTIPAALLPYMGGLTKIERAA</sequence>
<dbReference type="GO" id="GO:0005524">
    <property type="term" value="F:ATP binding"/>
    <property type="evidence" value="ECO:0007669"/>
    <property type="project" value="UniProtKB-UniRule"/>
</dbReference>
<reference evidence="17 18" key="1">
    <citation type="submission" date="2016-09" db="EMBL/GenBank/DDBJ databases">
        <title>The complete genome sequences of Rhizobium gallicum, symbiovars gallicum and phaseoli, symbionts associated to common bean (Phaseolus vulgaris).</title>
        <authorList>
            <person name="Bustos P."/>
            <person name="Santamaria R.I."/>
            <person name="Perez-Carrascal O.M."/>
            <person name="Juarez S."/>
            <person name="Lozano L."/>
            <person name="Martinez-Flores I."/>
            <person name="Martinez-Romero E."/>
            <person name="Cevallos M."/>
            <person name="Romero D."/>
            <person name="Davila G."/>
            <person name="Gonzalez V."/>
        </authorList>
    </citation>
    <scope>NUCLEOTIDE SEQUENCE [LARGE SCALE GENOMIC DNA]</scope>
    <source>
        <strain evidence="17 18">8C-3</strain>
    </source>
</reference>
<keyword evidence="6 12" id="KW-0547">Nucleotide-binding</keyword>
<comment type="similarity">
    <text evidence="3 12">Belongs to the class-II aminoacyl-tRNA synthetase family. Type-1 seryl-tRNA synthetase subfamily.</text>
</comment>
<feature type="coiled-coil region" evidence="15">
    <location>
        <begin position="30"/>
        <end position="104"/>
    </location>
</feature>
<dbReference type="RefSeq" id="WP_074061101.1">
    <property type="nucleotide sequence ID" value="NZ_CP017241.1"/>
</dbReference>
<comment type="caution">
    <text evidence="12">Lacks conserved residue(s) required for the propagation of feature annotation.</text>
</comment>
<evidence type="ECO:0000256" key="7">
    <source>
        <dbReference type="ARBA" id="ARBA00022840"/>
    </source>
</evidence>
<dbReference type="InterPro" id="IPR045864">
    <property type="entry name" value="aa-tRNA-synth_II/BPL/LPL"/>
</dbReference>
<feature type="binding site" evidence="13">
    <location>
        <position position="262"/>
    </location>
    <ligand>
        <name>L-serine</name>
        <dbReference type="ChEBI" id="CHEBI:33384"/>
    </ligand>
</feature>
<evidence type="ECO:0000313" key="17">
    <source>
        <dbReference type="EMBL" id="APO74610.1"/>
    </source>
</evidence>
<keyword evidence="8 12" id="KW-0648">Protein biosynthesis</keyword>
<dbReference type="AlphaFoldDB" id="A0A1L5P372"/>
<comment type="subunit">
    <text evidence="12">Homodimer. The tRNA molecule binds across the dimer.</text>
</comment>
<dbReference type="NCBIfam" id="TIGR00414">
    <property type="entry name" value="serS"/>
    <property type="match status" value="1"/>
</dbReference>
<comment type="catalytic activity">
    <reaction evidence="10 12">
        <text>tRNA(Sec) + L-serine + ATP = L-seryl-tRNA(Sec) + AMP + diphosphate + H(+)</text>
        <dbReference type="Rhea" id="RHEA:42580"/>
        <dbReference type="Rhea" id="RHEA-COMP:9742"/>
        <dbReference type="Rhea" id="RHEA-COMP:10128"/>
        <dbReference type="ChEBI" id="CHEBI:15378"/>
        <dbReference type="ChEBI" id="CHEBI:30616"/>
        <dbReference type="ChEBI" id="CHEBI:33019"/>
        <dbReference type="ChEBI" id="CHEBI:33384"/>
        <dbReference type="ChEBI" id="CHEBI:78442"/>
        <dbReference type="ChEBI" id="CHEBI:78533"/>
        <dbReference type="ChEBI" id="CHEBI:456215"/>
        <dbReference type="EC" id="6.1.1.11"/>
    </reaction>
</comment>
<dbReference type="PANTHER" id="PTHR43697:SF1">
    <property type="entry name" value="SERINE--TRNA LIGASE"/>
    <property type="match status" value="1"/>
</dbReference>
<dbReference type="SUPFAM" id="SSF55681">
    <property type="entry name" value="Class II aaRS and biotin synthetases"/>
    <property type="match status" value="1"/>
</dbReference>
<evidence type="ECO:0000259" key="16">
    <source>
        <dbReference type="PROSITE" id="PS50862"/>
    </source>
</evidence>
<dbReference type="GO" id="GO:0016260">
    <property type="term" value="P:selenocysteine biosynthetic process"/>
    <property type="evidence" value="ECO:0007669"/>
    <property type="project" value="UniProtKB-UniRule"/>
</dbReference>
<evidence type="ECO:0000256" key="2">
    <source>
        <dbReference type="ARBA" id="ARBA00005045"/>
    </source>
</evidence>
<accession>A0A1L5P372</accession>
<dbReference type="PANTHER" id="PTHR43697">
    <property type="entry name" value="SERYL-TRNA SYNTHETASE"/>
    <property type="match status" value="1"/>
</dbReference>
<dbReference type="CDD" id="cd00770">
    <property type="entry name" value="SerRS_core"/>
    <property type="match status" value="1"/>
</dbReference>
<keyword evidence="4 12" id="KW-0963">Cytoplasm</keyword>
<dbReference type="Gene3D" id="3.30.930.10">
    <property type="entry name" value="Bira Bifunctional Protein, Domain 2"/>
    <property type="match status" value="1"/>
</dbReference>
<evidence type="ECO:0000256" key="12">
    <source>
        <dbReference type="HAMAP-Rule" id="MF_00176"/>
    </source>
</evidence>
<evidence type="ECO:0000256" key="6">
    <source>
        <dbReference type="ARBA" id="ARBA00022741"/>
    </source>
</evidence>
<feature type="domain" description="Aminoacyl-transfer RNA synthetases class-II family profile" evidence="16">
    <location>
        <begin position="173"/>
        <end position="410"/>
    </location>
</feature>
<evidence type="ECO:0000256" key="10">
    <source>
        <dbReference type="ARBA" id="ARBA00047929"/>
    </source>
</evidence>
<dbReference type="InterPro" id="IPR002317">
    <property type="entry name" value="Ser-tRNA-ligase_type_1"/>
</dbReference>
<evidence type="ECO:0000256" key="1">
    <source>
        <dbReference type="ARBA" id="ARBA00004496"/>
    </source>
</evidence>
<dbReference type="Gene3D" id="1.10.287.40">
    <property type="entry name" value="Serine-tRNA synthetase, tRNA binding domain"/>
    <property type="match status" value="1"/>
</dbReference>
<evidence type="ECO:0000256" key="15">
    <source>
        <dbReference type="SAM" id="Coils"/>
    </source>
</evidence>
<evidence type="ECO:0000256" key="8">
    <source>
        <dbReference type="ARBA" id="ARBA00022917"/>
    </source>
</evidence>
<organism evidence="17 18">
    <name type="scientific">Rhizobium etli 8C-3</name>
    <dbReference type="NCBI Taxonomy" id="538025"/>
    <lineage>
        <taxon>Bacteria</taxon>
        <taxon>Pseudomonadati</taxon>
        <taxon>Pseudomonadota</taxon>
        <taxon>Alphaproteobacteria</taxon>
        <taxon>Hyphomicrobiales</taxon>
        <taxon>Rhizobiaceae</taxon>
        <taxon>Rhizobium/Agrobacterium group</taxon>
        <taxon>Rhizobium</taxon>
    </lineage>
</organism>
<dbReference type="Pfam" id="PF02403">
    <property type="entry name" value="Seryl_tRNA_N"/>
    <property type="match status" value="1"/>
</dbReference>
<dbReference type="PROSITE" id="PS50862">
    <property type="entry name" value="AA_TRNA_LIGASE_II"/>
    <property type="match status" value="1"/>
</dbReference>
<proteinExistence type="inferred from homology"/>
<comment type="catalytic activity">
    <reaction evidence="11 12">
        <text>tRNA(Ser) + L-serine + ATP = L-seryl-tRNA(Ser) + AMP + diphosphate + H(+)</text>
        <dbReference type="Rhea" id="RHEA:12292"/>
        <dbReference type="Rhea" id="RHEA-COMP:9669"/>
        <dbReference type="Rhea" id="RHEA-COMP:9703"/>
        <dbReference type="ChEBI" id="CHEBI:15378"/>
        <dbReference type="ChEBI" id="CHEBI:30616"/>
        <dbReference type="ChEBI" id="CHEBI:33019"/>
        <dbReference type="ChEBI" id="CHEBI:33384"/>
        <dbReference type="ChEBI" id="CHEBI:78442"/>
        <dbReference type="ChEBI" id="CHEBI:78533"/>
        <dbReference type="ChEBI" id="CHEBI:456215"/>
        <dbReference type="EC" id="6.1.1.11"/>
    </reaction>
</comment>
<evidence type="ECO:0000313" key="18">
    <source>
        <dbReference type="Proteomes" id="UP000185109"/>
    </source>
</evidence>
<dbReference type="GO" id="GO:0006434">
    <property type="term" value="P:seryl-tRNA aminoacylation"/>
    <property type="evidence" value="ECO:0007669"/>
    <property type="project" value="UniProtKB-UniRule"/>
</dbReference>
<dbReference type="InterPro" id="IPR042103">
    <property type="entry name" value="SerRS_1_N_sf"/>
</dbReference>
<keyword evidence="5 12" id="KW-0436">Ligase</keyword>
<dbReference type="EMBL" id="CP017241">
    <property type="protein sequence ID" value="APO74610.1"/>
    <property type="molecule type" value="Genomic_DNA"/>
</dbReference>
<evidence type="ECO:0000256" key="13">
    <source>
        <dbReference type="PIRSR" id="PIRSR001529-1"/>
    </source>
</evidence>
<feature type="binding site" evidence="12">
    <location>
        <begin position="231"/>
        <end position="233"/>
    </location>
    <ligand>
        <name>L-serine</name>
        <dbReference type="ChEBI" id="CHEBI:33384"/>
    </ligand>
</feature>
<dbReference type="GO" id="GO:0004828">
    <property type="term" value="F:serine-tRNA ligase activity"/>
    <property type="evidence" value="ECO:0007669"/>
    <property type="project" value="UniProtKB-UniRule"/>
</dbReference>
<feature type="binding site" evidence="12 13">
    <location>
        <position position="285"/>
    </location>
    <ligand>
        <name>L-serine</name>
        <dbReference type="ChEBI" id="CHEBI:33384"/>
    </ligand>
</feature>
<dbReference type="InterPro" id="IPR010978">
    <property type="entry name" value="tRNA-bd_arm"/>
</dbReference>
<evidence type="ECO:0000256" key="9">
    <source>
        <dbReference type="ARBA" id="ARBA00023146"/>
    </source>
</evidence>
<feature type="binding site" evidence="13">
    <location>
        <position position="383"/>
    </location>
    <ligand>
        <name>L-serine</name>
        <dbReference type="ChEBI" id="CHEBI:33384"/>
    </ligand>
</feature>
<evidence type="ECO:0000256" key="5">
    <source>
        <dbReference type="ARBA" id="ARBA00022598"/>
    </source>
</evidence>
<dbReference type="PRINTS" id="PR00981">
    <property type="entry name" value="TRNASYNTHSER"/>
</dbReference>
<dbReference type="Proteomes" id="UP000185109">
    <property type="component" value="Chromosome"/>
</dbReference>
<comment type="subcellular location">
    <subcellularLocation>
        <location evidence="1 12">Cytoplasm</location>
    </subcellularLocation>
</comment>
<dbReference type="SUPFAM" id="SSF46589">
    <property type="entry name" value="tRNA-binding arm"/>
    <property type="match status" value="1"/>
</dbReference>
<dbReference type="GO" id="GO:0005737">
    <property type="term" value="C:cytoplasm"/>
    <property type="evidence" value="ECO:0007669"/>
    <property type="project" value="UniProtKB-SubCell"/>
</dbReference>
<dbReference type="InterPro" id="IPR015866">
    <property type="entry name" value="Ser-tRNA-synth_1_N"/>
</dbReference>
<evidence type="ECO:0000256" key="3">
    <source>
        <dbReference type="ARBA" id="ARBA00010728"/>
    </source>
</evidence>
<keyword evidence="7 12" id="KW-0067">ATP-binding</keyword>
<evidence type="ECO:0000256" key="4">
    <source>
        <dbReference type="ARBA" id="ARBA00022490"/>
    </source>
</evidence>
<feature type="binding site" evidence="12 14">
    <location>
        <begin position="349"/>
        <end position="352"/>
    </location>
    <ligand>
        <name>ATP</name>
        <dbReference type="ChEBI" id="CHEBI:30616"/>
    </ligand>
</feature>
<name>A0A1L5P372_RHIET</name>
<dbReference type="HAMAP" id="MF_00176">
    <property type="entry name" value="Ser_tRNA_synth_type1"/>
    <property type="match status" value="1"/>
</dbReference>
<comment type="function">
    <text evidence="12">Catalyzes the attachment of serine to tRNA(Ser). Is also able to aminoacylate tRNA(Sec) with serine, to form the misacylated tRNA L-seryl-tRNA(Sec), which will be further converted into selenocysteinyl-tRNA(Sec).</text>
</comment>
<feature type="binding site" evidence="13">
    <location>
        <position position="231"/>
    </location>
    <ligand>
        <name>L-serine</name>
        <dbReference type="ChEBI" id="CHEBI:33384"/>
    </ligand>
</feature>
<gene>
    <name evidence="12 17" type="primary">serS</name>
    <name evidence="17" type="ORF">AM571_CH01789</name>
</gene>
<evidence type="ECO:0000256" key="11">
    <source>
        <dbReference type="ARBA" id="ARBA00048823"/>
    </source>
</evidence>
<dbReference type="UniPathway" id="UPA00906">
    <property type="reaction ID" value="UER00895"/>
</dbReference>
<dbReference type="EC" id="6.1.1.11" evidence="12"/>
<comment type="pathway">
    <text evidence="2 12">Aminoacyl-tRNA biosynthesis; selenocysteinyl-tRNA(Sec) biosynthesis; L-seryl-tRNA(Sec) from L-serine and tRNA(Sec): step 1/1.</text>
</comment>
<dbReference type="InterPro" id="IPR002314">
    <property type="entry name" value="aa-tRNA-synt_IIb"/>
</dbReference>
<evidence type="ECO:0000256" key="14">
    <source>
        <dbReference type="PIRSR" id="PIRSR001529-2"/>
    </source>
</evidence>
<protein>
    <recommendedName>
        <fullName evidence="12">Serine--tRNA ligase</fullName>
        <ecNumber evidence="12">6.1.1.11</ecNumber>
    </recommendedName>
    <alternativeName>
        <fullName evidence="12">Seryl-tRNA synthetase</fullName>
        <shortName evidence="12">SerRS</shortName>
    </alternativeName>
    <alternativeName>
        <fullName evidence="12">Seryl-tRNA(Ser/Sec) synthetase</fullName>
    </alternativeName>
</protein>
<feature type="binding site" evidence="12">
    <location>
        <position position="385"/>
    </location>
    <ligand>
        <name>L-serine</name>
        <dbReference type="ChEBI" id="CHEBI:33384"/>
    </ligand>
</feature>
<dbReference type="InterPro" id="IPR033729">
    <property type="entry name" value="SerRS_core"/>
</dbReference>
<dbReference type="PIRSF" id="PIRSF001529">
    <property type="entry name" value="Ser-tRNA-synth_IIa"/>
    <property type="match status" value="1"/>
</dbReference>
<keyword evidence="9 12" id="KW-0030">Aminoacyl-tRNA synthetase</keyword>